<dbReference type="InterPro" id="IPR006297">
    <property type="entry name" value="EF-4"/>
</dbReference>
<dbReference type="GO" id="GO:0043022">
    <property type="term" value="F:ribosome binding"/>
    <property type="evidence" value="ECO:0007669"/>
    <property type="project" value="UniProtKB-UniRule"/>
</dbReference>
<dbReference type="GO" id="GO:0005886">
    <property type="term" value="C:plasma membrane"/>
    <property type="evidence" value="ECO:0007669"/>
    <property type="project" value="UniProtKB-SubCell"/>
</dbReference>
<dbReference type="InterPro" id="IPR027417">
    <property type="entry name" value="P-loop_NTPase"/>
</dbReference>
<dbReference type="CDD" id="cd01890">
    <property type="entry name" value="LepA"/>
    <property type="match status" value="1"/>
</dbReference>
<dbReference type="FunFam" id="3.30.70.2570:FF:000001">
    <property type="entry name" value="Translation factor GUF1, mitochondrial"/>
    <property type="match status" value="1"/>
</dbReference>
<dbReference type="InterPro" id="IPR013842">
    <property type="entry name" value="LepA_CTD"/>
</dbReference>
<evidence type="ECO:0000256" key="4">
    <source>
        <dbReference type="ARBA" id="ARBA00022801"/>
    </source>
</evidence>
<dbReference type="CDD" id="cd03699">
    <property type="entry name" value="EF4_II"/>
    <property type="match status" value="1"/>
</dbReference>
<keyword evidence="2 12" id="KW-1003">Cell membrane</keyword>
<dbReference type="PROSITE" id="PS51722">
    <property type="entry name" value="G_TR_2"/>
    <property type="match status" value="1"/>
</dbReference>
<gene>
    <name evidence="12" type="primary">lepA</name>
    <name evidence="14" type="ORF">FHS81_000746</name>
</gene>
<dbReference type="CDD" id="cd16260">
    <property type="entry name" value="EF4_III"/>
    <property type="match status" value="1"/>
</dbReference>
<evidence type="ECO:0000256" key="5">
    <source>
        <dbReference type="ARBA" id="ARBA00022917"/>
    </source>
</evidence>
<dbReference type="HAMAP" id="MF_00071">
    <property type="entry name" value="LepA"/>
    <property type="match status" value="1"/>
</dbReference>
<feature type="domain" description="Tr-type G" evidence="13">
    <location>
        <begin position="7"/>
        <end position="189"/>
    </location>
</feature>
<reference evidence="14 15" key="1">
    <citation type="submission" date="2020-08" db="EMBL/GenBank/DDBJ databases">
        <title>Genomic Encyclopedia of Type Strains, Phase IV (KMG-IV): sequencing the most valuable type-strain genomes for metagenomic binning, comparative biology and taxonomic classification.</title>
        <authorList>
            <person name="Goeker M."/>
        </authorList>
    </citation>
    <scope>NUCLEOTIDE SEQUENCE [LARGE SCALE GENOMIC DNA]</scope>
    <source>
        <strain evidence="14 15">DSM 28760</strain>
    </source>
</reference>
<organism evidence="14 15">
    <name type="scientific">Pseudochelatococcus contaminans</name>
    <dbReference type="NCBI Taxonomy" id="1538103"/>
    <lineage>
        <taxon>Bacteria</taxon>
        <taxon>Pseudomonadati</taxon>
        <taxon>Pseudomonadota</taxon>
        <taxon>Alphaproteobacteria</taxon>
        <taxon>Hyphomicrobiales</taxon>
        <taxon>Chelatococcaceae</taxon>
        <taxon>Pseudochelatococcus</taxon>
    </lineage>
</organism>
<dbReference type="GO" id="GO:0003746">
    <property type="term" value="F:translation elongation factor activity"/>
    <property type="evidence" value="ECO:0007669"/>
    <property type="project" value="UniProtKB-UniRule"/>
</dbReference>
<evidence type="ECO:0000256" key="8">
    <source>
        <dbReference type="ARBA" id="ARBA00050293"/>
    </source>
</evidence>
<dbReference type="InterPro" id="IPR004161">
    <property type="entry name" value="EFTu-like_2"/>
</dbReference>
<evidence type="ECO:0000259" key="13">
    <source>
        <dbReference type="PROSITE" id="PS51722"/>
    </source>
</evidence>
<accession>A0A7W5Z267</accession>
<dbReference type="Proteomes" id="UP000537592">
    <property type="component" value="Unassembled WGS sequence"/>
</dbReference>
<protein>
    <recommendedName>
        <fullName evidence="11 12">Elongation factor 4</fullName>
        <shortName evidence="12">EF-4</shortName>
        <ecNumber evidence="11 12">3.6.5.n1</ecNumber>
    </recommendedName>
    <alternativeName>
        <fullName evidence="12">Ribosomal back-translocase LepA</fullName>
    </alternativeName>
</protein>
<keyword evidence="3 12" id="KW-0547">Nucleotide-binding</keyword>
<dbReference type="InterPro" id="IPR038363">
    <property type="entry name" value="LepA_C_sf"/>
</dbReference>
<dbReference type="InterPro" id="IPR035647">
    <property type="entry name" value="EFG_III/V"/>
</dbReference>
<dbReference type="FunFam" id="2.40.30.10:FF:000015">
    <property type="entry name" value="Translation factor GUF1, mitochondrial"/>
    <property type="match status" value="1"/>
</dbReference>
<dbReference type="PRINTS" id="PR00315">
    <property type="entry name" value="ELONGATNFCT"/>
</dbReference>
<dbReference type="FunFam" id="3.40.50.300:FF:000078">
    <property type="entry name" value="Elongation factor 4"/>
    <property type="match status" value="1"/>
</dbReference>
<comment type="similarity">
    <text evidence="10">Belongs to the GTP-binding elongation factor family. LepA subfamily.</text>
</comment>
<evidence type="ECO:0000256" key="2">
    <source>
        <dbReference type="ARBA" id="ARBA00022475"/>
    </source>
</evidence>
<keyword evidence="7 12" id="KW-0472">Membrane</keyword>
<dbReference type="FunFam" id="3.30.70.240:FF:000007">
    <property type="entry name" value="Translation factor GUF1, mitochondrial"/>
    <property type="match status" value="1"/>
</dbReference>
<dbReference type="AlphaFoldDB" id="A0A7W5Z267"/>
<comment type="subcellular location">
    <subcellularLocation>
        <location evidence="12">Cell membrane</location>
        <topology evidence="12">Peripheral membrane protein</topology>
        <orientation evidence="12">Cytoplasmic side</orientation>
    </subcellularLocation>
</comment>
<dbReference type="PANTHER" id="PTHR43512">
    <property type="entry name" value="TRANSLATION FACTOR GUF1-RELATED"/>
    <property type="match status" value="1"/>
</dbReference>
<dbReference type="GO" id="GO:0005525">
    <property type="term" value="F:GTP binding"/>
    <property type="evidence" value="ECO:0007669"/>
    <property type="project" value="UniProtKB-UniRule"/>
</dbReference>
<comment type="caution">
    <text evidence="14">The sequence shown here is derived from an EMBL/GenBank/DDBJ whole genome shotgun (WGS) entry which is preliminary data.</text>
</comment>
<dbReference type="Pfam" id="PF03144">
    <property type="entry name" value="GTP_EFTU_D2"/>
    <property type="match status" value="1"/>
</dbReference>
<dbReference type="InterPro" id="IPR000795">
    <property type="entry name" value="T_Tr_GTP-bd_dom"/>
</dbReference>
<dbReference type="GO" id="GO:0097216">
    <property type="term" value="F:guanosine tetraphosphate binding"/>
    <property type="evidence" value="ECO:0007669"/>
    <property type="project" value="UniProtKB-ARBA"/>
</dbReference>
<proteinExistence type="inferred from homology"/>
<comment type="function">
    <text evidence="9 12">Required for accurate and efficient protein synthesis under certain stress conditions. May act as a fidelity factor of the translation reaction, by catalyzing a one-codon backward translocation of tRNAs on improperly translocated ribosomes. Back-translocation proceeds from a post-translocation (POST) complex to a pre-translocation (PRE) complex, thus giving elongation factor G a second chance to translocate the tRNAs correctly. Binds to ribosomes in a GTP-dependent manner.</text>
</comment>
<evidence type="ECO:0000313" key="15">
    <source>
        <dbReference type="Proteomes" id="UP000537592"/>
    </source>
</evidence>
<dbReference type="EMBL" id="JACICC010000001">
    <property type="protein sequence ID" value="MBB3808692.1"/>
    <property type="molecule type" value="Genomic_DNA"/>
</dbReference>
<dbReference type="Pfam" id="PF06421">
    <property type="entry name" value="LepA_C"/>
    <property type="match status" value="1"/>
</dbReference>
<evidence type="ECO:0000313" key="14">
    <source>
        <dbReference type="EMBL" id="MBB3808692.1"/>
    </source>
</evidence>
<dbReference type="InterPro" id="IPR005225">
    <property type="entry name" value="Small_GTP-bd"/>
</dbReference>
<dbReference type="InterPro" id="IPR000640">
    <property type="entry name" value="EFG_V-like"/>
</dbReference>
<dbReference type="GO" id="GO:0045727">
    <property type="term" value="P:positive regulation of translation"/>
    <property type="evidence" value="ECO:0007669"/>
    <property type="project" value="UniProtKB-UniRule"/>
</dbReference>
<dbReference type="RefSeq" id="WP_183750655.1">
    <property type="nucleotide sequence ID" value="NZ_JACICC010000001.1"/>
</dbReference>
<dbReference type="NCBIfam" id="TIGR01393">
    <property type="entry name" value="lepA"/>
    <property type="match status" value="1"/>
</dbReference>
<dbReference type="SUPFAM" id="SSF54980">
    <property type="entry name" value="EF-G C-terminal domain-like"/>
    <property type="match status" value="2"/>
</dbReference>
<keyword evidence="5 12" id="KW-0648">Protein biosynthesis</keyword>
<dbReference type="Gene3D" id="3.40.50.300">
    <property type="entry name" value="P-loop containing nucleotide triphosphate hydrolases"/>
    <property type="match status" value="1"/>
</dbReference>
<dbReference type="Gene3D" id="2.40.30.10">
    <property type="entry name" value="Translation factors"/>
    <property type="match status" value="1"/>
</dbReference>
<dbReference type="Gene3D" id="3.30.70.240">
    <property type="match status" value="1"/>
</dbReference>
<dbReference type="Pfam" id="PF00009">
    <property type="entry name" value="GTP_EFTU"/>
    <property type="match status" value="1"/>
</dbReference>
<evidence type="ECO:0000256" key="10">
    <source>
        <dbReference type="ARBA" id="ARBA00061052"/>
    </source>
</evidence>
<dbReference type="InterPro" id="IPR035654">
    <property type="entry name" value="LepA_IV"/>
</dbReference>
<evidence type="ECO:0000256" key="1">
    <source>
        <dbReference type="ARBA" id="ARBA00005454"/>
    </source>
</evidence>
<keyword evidence="15" id="KW-1185">Reference proteome</keyword>
<dbReference type="Gene3D" id="3.30.70.2570">
    <property type="entry name" value="Elongation factor 4, C-terminal domain"/>
    <property type="match status" value="1"/>
</dbReference>
<dbReference type="PANTHER" id="PTHR43512:SF4">
    <property type="entry name" value="TRANSLATION FACTOR GUF1 HOMOLOG, CHLOROPLASTIC"/>
    <property type="match status" value="1"/>
</dbReference>
<feature type="binding site" evidence="12">
    <location>
        <begin position="136"/>
        <end position="139"/>
    </location>
    <ligand>
        <name>GTP</name>
        <dbReference type="ChEBI" id="CHEBI:37565"/>
    </ligand>
</feature>
<name>A0A7W5Z267_9HYPH</name>
<dbReference type="CDD" id="cd03709">
    <property type="entry name" value="lepA_C"/>
    <property type="match status" value="1"/>
</dbReference>
<evidence type="ECO:0000256" key="7">
    <source>
        <dbReference type="ARBA" id="ARBA00023136"/>
    </source>
</evidence>
<evidence type="ECO:0000256" key="12">
    <source>
        <dbReference type="HAMAP-Rule" id="MF_00071"/>
    </source>
</evidence>
<comment type="catalytic activity">
    <reaction evidence="8 12">
        <text>GTP + H2O = GDP + phosphate + H(+)</text>
        <dbReference type="Rhea" id="RHEA:19669"/>
        <dbReference type="ChEBI" id="CHEBI:15377"/>
        <dbReference type="ChEBI" id="CHEBI:15378"/>
        <dbReference type="ChEBI" id="CHEBI:37565"/>
        <dbReference type="ChEBI" id="CHEBI:43474"/>
        <dbReference type="ChEBI" id="CHEBI:58189"/>
        <dbReference type="EC" id="3.6.5.n1"/>
    </reaction>
</comment>
<evidence type="ECO:0000256" key="11">
    <source>
        <dbReference type="ARBA" id="ARBA00066744"/>
    </source>
</evidence>
<keyword evidence="6 12" id="KW-0342">GTP-binding</keyword>
<keyword evidence="4 12" id="KW-0378">Hydrolase</keyword>
<comment type="similarity">
    <text evidence="1 12">Belongs to the TRAFAC class translation factor GTPase superfamily. Classic translation factor GTPase family. LepA subfamily.</text>
</comment>
<dbReference type="GO" id="GO:0003924">
    <property type="term" value="F:GTPase activity"/>
    <property type="evidence" value="ECO:0007669"/>
    <property type="project" value="UniProtKB-UniRule"/>
</dbReference>
<sequence length="601" mass="66695">MSAHSFDNIRNFSIVAHIDHGKSTLADRLIQTTGTMSDREMVEQVLDNMDIERERGITIKAQTVRLEYRAKDGKVYILNLMDTPGHVDFAYEVSRSLAACEGSLLVVDASQGVEAQTLANVYQAIDANHEIVPILNKIDLPAAEPERVKEQIEEVIGIDASEAVEISAKTGLNIEGVLEAIVTRLPPPVGDADAPLKALLVDSWYDAYLGVVVLVRIIDGRLKKGQTIRMIGTNASYQVDRVGVFRPKMANVDSLGPGEVGFLTASIKEVADTAVGDTITDEKRPCAEALPDFKPVQPVVFCGLFPVDAADFEDLRAAMGKLRLNDASFSYEMETSAALGFGFRCGFLGLLHLEIIQERLEREFNLDLISTAPSVVYQLAMRDGTTIDLHNPADMPDVMKIEEISEPWIRATILTPDEYLGAIIKLCQDRRGEQVDLNYVGKRAMVVYDLPLNEVVFDFYDRLKSVSKGYASFDYQITEYRVGDLVKMSLLVNAEPVDALSMLVHRSRAEARGRAMCEKLKELIPPHMFQIPVQAAIGGKIIARETIRALRKDVTAKCYGGDATRKRKLLDKQKEGKKRMRQFGKVEIPQEAFIAALKMDD</sequence>
<dbReference type="NCBIfam" id="TIGR00231">
    <property type="entry name" value="small_GTP"/>
    <property type="match status" value="1"/>
</dbReference>
<dbReference type="Pfam" id="PF00679">
    <property type="entry name" value="EFG_C"/>
    <property type="match status" value="1"/>
</dbReference>
<dbReference type="InterPro" id="IPR031157">
    <property type="entry name" value="G_TR_CS"/>
</dbReference>
<evidence type="ECO:0000256" key="9">
    <source>
        <dbReference type="ARBA" id="ARBA00057626"/>
    </source>
</evidence>
<feature type="binding site" evidence="12">
    <location>
        <begin position="19"/>
        <end position="24"/>
    </location>
    <ligand>
        <name>GTP</name>
        <dbReference type="ChEBI" id="CHEBI:37565"/>
    </ligand>
</feature>
<dbReference type="SUPFAM" id="SSF52540">
    <property type="entry name" value="P-loop containing nucleoside triphosphate hydrolases"/>
    <property type="match status" value="1"/>
</dbReference>
<evidence type="ECO:0000256" key="6">
    <source>
        <dbReference type="ARBA" id="ARBA00023134"/>
    </source>
</evidence>
<dbReference type="EC" id="3.6.5.n1" evidence="11 12"/>
<evidence type="ECO:0000256" key="3">
    <source>
        <dbReference type="ARBA" id="ARBA00022741"/>
    </source>
</evidence>
<dbReference type="Gene3D" id="3.30.70.870">
    <property type="entry name" value="Elongation Factor G (Translational Gtpase), domain 3"/>
    <property type="match status" value="1"/>
</dbReference>
<dbReference type="PROSITE" id="PS00301">
    <property type="entry name" value="G_TR_1"/>
    <property type="match status" value="1"/>
</dbReference>
<dbReference type="FunFam" id="3.30.70.870:FF:000004">
    <property type="entry name" value="Translation factor GUF1, mitochondrial"/>
    <property type="match status" value="1"/>
</dbReference>